<evidence type="ECO:0000256" key="1">
    <source>
        <dbReference type="SAM" id="Phobius"/>
    </source>
</evidence>
<name>A0A7W3Y711_9GAMM</name>
<accession>A0A7W3Y711</accession>
<dbReference type="AlphaFoldDB" id="A0A7W3Y711"/>
<keyword evidence="1" id="KW-0812">Transmembrane</keyword>
<comment type="caution">
    <text evidence="2">The sequence shown here is derived from an EMBL/GenBank/DDBJ whole genome shotgun (WGS) entry which is preliminary data.</text>
</comment>
<dbReference type="Proteomes" id="UP000523196">
    <property type="component" value="Unassembled WGS sequence"/>
</dbReference>
<reference evidence="2 3" key="1">
    <citation type="submission" date="2020-08" db="EMBL/GenBank/DDBJ databases">
        <authorList>
            <person name="Xu S."/>
            <person name="Li A."/>
        </authorList>
    </citation>
    <scope>NUCLEOTIDE SEQUENCE [LARGE SCALE GENOMIC DNA]</scope>
    <source>
        <strain evidence="2 3">119BY6-57</strain>
    </source>
</reference>
<gene>
    <name evidence="2" type="ORF">H4F98_14600</name>
</gene>
<feature type="transmembrane region" description="Helical" evidence="1">
    <location>
        <begin position="157"/>
        <end position="176"/>
    </location>
</feature>
<dbReference type="RefSeq" id="WP_182688575.1">
    <property type="nucleotide sequence ID" value="NZ_JACHTF010000019.1"/>
</dbReference>
<keyword evidence="3" id="KW-1185">Reference proteome</keyword>
<organism evidence="2 3">
    <name type="scientific">Marilutibacter spongiae</name>
    <dbReference type="NCBI Taxonomy" id="2025720"/>
    <lineage>
        <taxon>Bacteria</taxon>
        <taxon>Pseudomonadati</taxon>
        <taxon>Pseudomonadota</taxon>
        <taxon>Gammaproteobacteria</taxon>
        <taxon>Lysobacterales</taxon>
        <taxon>Lysobacteraceae</taxon>
        <taxon>Marilutibacter</taxon>
    </lineage>
</organism>
<keyword evidence="1" id="KW-0472">Membrane</keyword>
<evidence type="ECO:0000313" key="2">
    <source>
        <dbReference type="EMBL" id="MBB1061802.1"/>
    </source>
</evidence>
<sequence>MIEKLLEIGDGKLIVPLIVVSVGMALAKGLFSFSRSRSQDRKDFLDLFRAGNDETDLWITVSVRHVFGAYLPASLIRQLMSGPQPGRALLEVANAWDFIDMDDETGELFWRRKILRSVKARLVLIRVLAIVYFVLASISLFLAYLCLTGSFDGRTLWIAWAYVLLSGGVALGALMYGDNLRDAHKVVRRWLGMT</sequence>
<protein>
    <submittedName>
        <fullName evidence="2">Uncharacterized protein</fullName>
    </submittedName>
</protein>
<dbReference type="EMBL" id="JACHTF010000019">
    <property type="protein sequence ID" value="MBB1061802.1"/>
    <property type="molecule type" value="Genomic_DNA"/>
</dbReference>
<keyword evidence="1" id="KW-1133">Transmembrane helix</keyword>
<feature type="transmembrane region" description="Helical" evidence="1">
    <location>
        <begin position="122"/>
        <end position="145"/>
    </location>
</feature>
<feature type="transmembrane region" description="Helical" evidence="1">
    <location>
        <begin position="13"/>
        <end position="33"/>
    </location>
</feature>
<evidence type="ECO:0000313" key="3">
    <source>
        <dbReference type="Proteomes" id="UP000523196"/>
    </source>
</evidence>
<proteinExistence type="predicted"/>